<name>A0ABP6STM8_9ACTN</name>
<evidence type="ECO:0000256" key="2">
    <source>
        <dbReference type="ARBA" id="ARBA00022448"/>
    </source>
</evidence>
<keyword evidence="10" id="KW-1185">Reference proteome</keyword>
<dbReference type="InterPro" id="IPR001851">
    <property type="entry name" value="ABC_transp_permease"/>
</dbReference>
<organism evidence="9 10">
    <name type="scientific">Cryptosporangium minutisporangium</name>
    <dbReference type="NCBI Taxonomy" id="113569"/>
    <lineage>
        <taxon>Bacteria</taxon>
        <taxon>Bacillati</taxon>
        <taxon>Actinomycetota</taxon>
        <taxon>Actinomycetes</taxon>
        <taxon>Cryptosporangiales</taxon>
        <taxon>Cryptosporangiaceae</taxon>
        <taxon>Cryptosporangium</taxon>
    </lineage>
</organism>
<feature type="transmembrane region" description="Helical" evidence="8">
    <location>
        <begin position="121"/>
        <end position="142"/>
    </location>
</feature>
<keyword evidence="7 8" id="KW-0472">Membrane</keyword>
<dbReference type="RefSeq" id="WP_345727569.1">
    <property type="nucleotide sequence ID" value="NZ_BAAAYN010000011.1"/>
</dbReference>
<comment type="subcellular location">
    <subcellularLocation>
        <location evidence="1">Cell membrane</location>
        <topology evidence="1">Multi-pass membrane protein</topology>
    </subcellularLocation>
</comment>
<comment type="caution">
    <text evidence="9">The sequence shown here is derived from an EMBL/GenBank/DDBJ whole genome shotgun (WGS) entry which is preliminary data.</text>
</comment>
<dbReference type="Proteomes" id="UP001501676">
    <property type="component" value="Unassembled WGS sequence"/>
</dbReference>
<sequence length="374" mass="38138">MSTATVPPPTSERREAAASAAAQAHRLRLLNVAFEARAFIALAVLIIVFSLLSDTFLTVTNVITMTKHVAINGILALGMLLVILKGGIDLSVGSIVGLSGVVAGELLGGVTLFGVVAYPPVWVVILVAIAVGTLVGAINGVLVTRFNVAPFIATLGMLYVARGAALLISDGETYPNLGGDPELGNTGFDWLGTGKLLGIPVSIYLLALLAIVITVLIRKAPFGRWLYATGGNERAAELSGVPVRRVKTRVYMISGACAALSGLIIASELTSAAPQAGETFELNAIAAVVIGGAALSGGRGNVRGTLVGAFVIGFLADGLVNLGISTFWQILIKGAVIVLAVVLDQGQQRFQKRGAAAAAAAETAPAPAAKAPAS</sequence>
<evidence type="ECO:0000256" key="8">
    <source>
        <dbReference type="SAM" id="Phobius"/>
    </source>
</evidence>
<protein>
    <submittedName>
        <fullName evidence="9">ABC transporter permease</fullName>
    </submittedName>
</protein>
<keyword evidence="4" id="KW-0997">Cell inner membrane</keyword>
<evidence type="ECO:0000256" key="1">
    <source>
        <dbReference type="ARBA" id="ARBA00004651"/>
    </source>
</evidence>
<dbReference type="Pfam" id="PF02653">
    <property type="entry name" value="BPD_transp_2"/>
    <property type="match status" value="1"/>
</dbReference>
<reference evidence="10" key="1">
    <citation type="journal article" date="2019" name="Int. J. Syst. Evol. Microbiol.">
        <title>The Global Catalogue of Microorganisms (GCM) 10K type strain sequencing project: providing services to taxonomists for standard genome sequencing and annotation.</title>
        <authorList>
            <consortium name="The Broad Institute Genomics Platform"/>
            <consortium name="The Broad Institute Genome Sequencing Center for Infectious Disease"/>
            <person name="Wu L."/>
            <person name="Ma J."/>
        </authorList>
    </citation>
    <scope>NUCLEOTIDE SEQUENCE [LARGE SCALE GENOMIC DNA]</scope>
    <source>
        <strain evidence="10">JCM 9458</strain>
    </source>
</reference>
<evidence type="ECO:0000313" key="9">
    <source>
        <dbReference type="EMBL" id="GAA3385311.1"/>
    </source>
</evidence>
<feature type="transmembrane region" description="Helical" evidence="8">
    <location>
        <begin position="197"/>
        <end position="217"/>
    </location>
</feature>
<evidence type="ECO:0000313" key="10">
    <source>
        <dbReference type="Proteomes" id="UP001501676"/>
    </source>
</evidence>
<keyword evidence="2" id="KW-0813">Transport</keyword>
<feature type="transmembrane region" description="Helical" evidence="8">
    <location>
        <begin position="250"/>
        <end position="267"/>
    </location>
</feature>
<dbReference type="CDD" id="cd06579">
    <property type="entry name" value="TM_PBP1_transp_AraH_like"/>
    <property type="match status" value="1"/>
</dbReference>
<evidence type="ECO:0000256" key="7">
    <source>
        <dbReference type="ARBA" id="ARBA00023136"/>
    </source>
</evidence>
<feature type="transmembrane region" description="Helical" evidence="8">
    <location>
        <begin position="279"/>
        <end position="295"/>
    </location>
</feature>
<proteinExistence type="predicted"/>
<keyword evidence="5 8" id="KW-0812">Transmembrane</keyword>
<evidence type="ECO:0000256" key="6">
    <source>
        <dbReference type="ARBA" id="ARBA00022989"/>
    </source>
</evidence>
<evidence type="ECO:0000256" key="4">
    <source>
        <dbReference type="ARBA" id="ARBA00022519"/>
    </source>
</evidence>
<feature type="transmembrane region" description="Helical" evidence="8">
    <location>
        <begin position="302"/>
        <end position="320"/>
    </location>
</feature>
<dbReference type="PANTHER" id="PTHR32196">
    <property type="entry name" value="ABC TRANSPORTER PERMEASE PROTEIN YPHD-RELATED-RELATED"/>
    <property type="match status" value="1"/>
</dbReference>
<gene>
    <name evidence="9" type="ORF">GCM10020369_18310</name>
</gene>
<feature type="transmembrane region" description="Helical" evidence="8">
    <location>
        <begin position="36"/>
        <end position="57"/>
    </location>
</feature>
<dbReference type="PANTHER" id="PTHR32196:SF21">
    <property type="entry name" value="ABC TRANSPORTER PERMEASE PROTEIN YPHD-RELATED"/>
    <property type="match status" value="1"/>
</dbReference>
<feature type="transmembrane region" description="Helical" evidence="8">
    <location>
        <begin position="149"/>
        <end position="168"/>
    </location>
</feature>
<feature type="transmembrane region" description="Helical" evidence="8">
    <location>
        <begin position="95"/>
        <end position="115"/>
    </location>
</feature>
<dbReference type="EMBL" id="BAAAYN010000011">
    <property type="protein sequence ID" value="GAA3385311.1"/>
    <property type="molecule type" value="Genomic_DNA"/>
</dbReference>
<evidence type="ECO:0000256" key="5">
    <source>
        <dbReference type="ARBA" id="ARBA00022692"/>
    </source>
</evidence>
<keyword evidence="3" id="KW-1003">Cell membrane</keyword>
<feature type="transmembrane region" description="Helical" evidence="8">
    <location>
        <begin position="69"/>
        <end position="88"/>
    </location>
</feature>
<evidence type="ECO:0000256" key="3">
    <source>
        <dbReference type="ARBA" id="ARBA00022475"/>
    </source>
</evidence>
<accession>A0ABP6STM8</accession>
<keyword evidence="6 8" id="KW-1133">Transmembrane helix</keyword>